<dbReference type="InterPro" id="IPR026961">
    <property type="entry name" value="PGG_dom"/>
</dbReference>
<accession>A0A811MNX6</accession>
<dbReference type="GO" id="GO:0005886">
    <property type="term" value="C:plasma membrane"/>
    <property type="evidence" value="ECO:0007669"/>
    <property type="project" value="TreeGrafter"/>
</dbReference>
<keyword evidence="3" id="KW-0677">Repeat</keyword>
<feature type="transmembrane region" description="Helical" evidence="8">
    <location>
        <begin position="174"/>
        <end position="195"/>
    </location>
</feature>
<evidence type="ECO:0000256" key="3">
    <source>
        <dbReference type="ARBA" id="ARBA00022737"/>
    </source>
</evidence>
<dbReference type="PANTHER" id="PTHR24186">
    <property type="entry name" value="PROTEIN PHOSPHATASE 1 REGULATORY SUBUNIT"/>
    <property type="match status" value="1"/>
</dbReference>
<feature type="region of interest" description="Disordered" evidence="7">
    <location>
        <begin position="24"/>
        <end position="62"/>
    </location>
</feature>
<evidence type="ECO:0000256" key="1">
    <source>
        <dbReference type="ARBA" id="ARBA00004141"/>
    </source>
</evidence>
<evidence type="ECO:0000259" key="9">
    <source>
        <dbReference type="Pfam" id="PF13962"/>
    </source>
</evidence>
<keyword evidence="5" id="KW-0040">ANK repeat</keyword>
<evidence type="ECO:0000256" key="2">
    <source>
        <dbReference type="ARBA" id="ARBA00022692"/>
    </source>
</evidence>
<dbReference type="Proteomes" id="UP000604825">
    <property type="component" value="Unassembled WGS sequence"/>
</dbReference>
<name>A0A811MNX6_9POAL</name>
<keyword evidence="11" id="KW-1185">Reference proteome</keyword>
<keyword evidence="6 8" id="KW-0472">Membrane</keyword>
<feature type="domain" description="PGG" evidence="9">
    <location>
        <begin position="64"/>
        <end position="170"/>
    </location>
</feature>
<organism evidence="10 11">
    <name type="scientific">Miscanthus lutarioriparius</name>
    <dbReference type="NCBI Taxonomy" id="422564"/>
    <lineage>
        <taxon>Eukaryota</taxon>
        <taxon>Viridiplantae</taxon>
        <taxon>Streptophyta</taxon>
        <taxon>Embryophyta</taxon>
        <taxon>Tracheophyta</taxon>
        <taxon>Spermatophyta</taxon>
        <taxon>Magnoliopsida</taxon>
        <taxon>Liliopsida</taxon>
        <taxon>Poales</taxon>
        <taxon>Poaceae</taxon>
        <taxon>PACMAD clade</taxon>
        <taxon>Panicoideae</taxon>
        <taxon>Andropogonodae</taxon>
        <taxon>Andropogoneae</taxon>
        <taxon>Saccharinae</taxon>
        <taxon>Miscanthus</taxon>
    </lineage>
</organism>
<evidence type="ECO:0000256" key="5">
    <source>
        <dbReference type="ARBA" id="ARBA00023043"/>
    </source>
</evidence>
<keyword evidence="4 8" id="KW-1133">Transmembrane helix</keyword>
<dbReference type="OrthoDB" id="681126at2759"/>
<evidence type="ECO:0000256" key="7">
    <source>
        <dbReference type="SAM" id="MobiDB-lite"/>
    </source>
</evidence>
<protein>
    <recommendedName>
        <fullName evidence="9">PGG domain-containing protein</fullName>
    </recommendedName>
</protein>
<reference evidence="10" key="1">
    <citation type="submission" date="2020-10" db="EMBL/GenBank/DDBJ databases">
        <authorList>
            <person name="Han B."/>
            <person name="Lu T."/>
            <person name="Zhao Q."/>
            <person name="Huang X."/>
            <person name="Zhao Y."/>
        </authorList>
    </citation>
    <scope>NUCLEOTIDE SEQUENCE</scope>
</reference>
<evidence type="ECO:0000256" key="8">
    <source>
        <dbReference type="SAM" id="Phobius"/>
    </source>
</evidence>
<feature type="transmembrane region" description="Helical" evidence="8">
    <location>
        <begin position="150"/>
        <end position="168"/>
    </location>
</feature>
<dbReference type="PANTHER" id="PTHR24186:SF37">
    <property type="entry name" value="PGG DOMAIN-CONTAINING PROTEIN"/>
    <property type="match status" value="1"/>
</dbReference>
<gene>
    <name evidence="10" type="ORF">NCGR_LOCUS5095</name>
</gene>
<sequence length="227" mass="25105">MGSQDSQQHVGGAPSAETRVDMAMAMAMAGHKDAGPEQQQRQLRRALSVSASRRRRGGTGGLERNDRATLLLVATLITTLSYQVGSNVPGGYWQDNDESPPHRHRAGDPILRDEHYGLYVLFVWSSWIGFGSSMVLTMGLLTGVATGSRFVRWLFVVAYSTLVLTFIMSQSHTIVWINVVVWVAVMAALAFAITYRRLSDLIEWLCGDKDTHHHQVQVAAITHDQAE</sequence>
<evidence type="ECO:0000313" key="11">
    <source>
        <dbReference type="Proteomes" id="UP000604825"/>
    </source>
</evidence>
<keyword evidence="2 8" id="KW-0812">Transmembrane</keyword>
<proteinExistence type="predicted"/>
<feature type="transmembrane region" description="Helical" evidence="8">
    <location>
        <begin position="116"/>
        <end position="138"/>
    </location>
</feature>
<evidence type="ECO:0000256" key="4">
    <source>
        <dbReference type="ARBA" id="ARBA00022989"/>
    </source>
</evidence>
<comment type="subcellular location">
    <subcellularLocation>
        <location evidence="1">Membrane</location>
        <topology evidence="1">Multi-pass membrane protein</topology>
    </subcellularLocation>
</comment>
<evidence type="ECO:0000256" key="6">
    <source>
        <dbReference type="ARBA" id="ARBA00023136"/>
    </source>
</evidence>
<feature type="transmembrane region" description="Helical" evidence="8">
    <location>
        <begin position="68"/>
        <end position="85"/>
    </location>
</feature>
<comment type="caution">
    <text evidence="10">The sequence shown here is derived from an EMBL/GenBank/DDBJ whole genome shotgun (WGS) entry which is preliminary data.</text>
</comment>
<dbReference type="EMBL" id="CAJGYO010000001">
    <property type="protein sequence ID" value="CAD6207597.1"/>
    <property type="molecule type" value="Genomic_DNA"/>
</dbReference>
<dbReference type="Pfam" id="PF13962">
    <property type="entry name" value="PGG"/>
    <property type="match status" value="1"/>
</dbReference>
<dbReference type="AlphaFoldDB" id="A0A811MNX6"/>
<evidence type="ECO:0000313" key="10">
    <source>
        <dbReference type="EMBL" id="CAD6207597.1"/>
    </source>
</evidence>